<dbReference type="EMBL" id="ML976019">
    <property type="protein sequence ID" value="KAF1944135.1"/>
    <property type="molecule type" value="Genomic_DNA"/>
</dbReference>
<gene>
    <name evidence="2" type="ORF">EJ02DRAFT_109765</name>
</gene>
<dbReference type="Proteomes" id="UP000800038">
    <property type="component" value="Unassembled WGS sequence"/>
</dbReference>
<sequence length="149" mass="16380">MLSMSRSRIPACALDVCPPCISYRHMISSMEALVGQKSWFQTDGDLVLVSAALTGGTRHWPAVAFPHLKLNRSAFQQQRNKSHSPEIPQAIDNGCRVSATSARGCRLYQRLYLLEAPPLAPVLFPLKRQTPGQTSDQPCPALSSPKPRV</sequence>
<keyword evidence="3" id="KW-1185">Reference proteome</keyword>
<protein>
    <submittedName>
        <fullName evidence="2">Uncharacterized protein</fullName>
    </submittedName>
</protein>
<evidence type="ECO:0000256" key="1">
    <source>
        <dbReference type="SAM" id="MobiDB-lite"/>
    </source>
</evidence>
<accession>A0A6A5SU15</accession>
<reference evidence="2" key="1">
    <citation type="journal article" date="2020" name="Stud. Mycol.">
        <title>101 Dothideomycetes genomes: a test case for predicting lifestyles and emergence of pathogens.</title>
        <authorList>
            <person name="Haridas S."/>
            <person name="Albert R."/>
            <person name="Binder M."/>
            <person name="Bloem J."/>
            <person name="Labutti K."/>
            <person name="Salamov A."/>
            <person name="Andreopoulos B."/>
            <person name="Baker S."/>
            <person name="Barry K."/>
            <person name="Bills G."/>
            <person name="Bluhm B."/>
            <person name="Cannon C."/>
            <person name="Castanera R."/>
            <person name="Culley D."/>
            <person name="Daum C."/>
            <person name="Ezra D."/>
            <person name="Gonzalez J."/>
            <person name="Henrissat B."/>
            <person name="Kuo A."/>
            <person name="Liang C."/>
            <person name="Lipzen A."/>
            <person name="Lutzoni F."/>
            <person name="Magnuson J."/>
            <person name="Mondo S."/>
            <person name="Nolan M."/>
            <person name="Ohm R."/>
            <person name="Pangilinan J."/>
            <person name="Park H.-J."/>
            <person name="Ramirez L."/>
            <person name="Alfaro M."/>
            <person name="Sun H."/>
            <person name="Tritt A."/>
            <person name="Yoshinaga Y."/>
            <person name="Zwiers L.-H."/>
            <person name="Turgeon B."/>
            <person name="Goodwin S."/>
            <person name="Spatafora J."/>
            <person name="Crous P."/>
            <person name="Grigoriev I."/>
        </authorList>
    </citation>
    <scope>NUCLEOTIDE SEQUENCE</scope>
    <source>
        <strain evidence="2">CBS 161.51</strain>
    </source>
</reference>
<evidence type="ECO:0000313" key="2">
    <source>
        <dbReference type="EMBL" id="KAF1944135.1"/>
    </source>
</evidence>
<evidence type="ECO:0000313" key="3">
    <source>
        <dbReference type="Proteomes" id="UP000800038"/>
    </source>
</evidence>
<proteinExistence type="predicted"/>
<name>A0A6A5SU15_9PLEO</name>
<organism evidence="2 3">
    <name type="scientific">Clathrospora elynae</name>
    <dbReference type="NCBI Taxonomy" id="706981"/>
    <lineage>
        <taxon>Eukaryota</taxon>
        <taxon>Fungi</taxon>
        <taxon>Dikarya</taxon>
        <taxon>Ascomycota</taxon>
        <taxon>Pezizomycotina</taxon>
        <taxon>Dothideomycetes</taxon>
        <taxon>Pleosporomycetidae</taxon>
        <taxon>Pleosporales</taxon>
        <taxon>Diademaceae</taxon>
        <taxon>Clathrospora</taxon>
    </lineage>
</organism>
<feature type="region of interest" description="Disordered" evidence="1">
    <location>
        <begin position="126"/>
        <end position="149"/>
    </location>
</feature>
<dbReference type="AlphaFoldDB" id="A0A6A5SU15"/>